<dbReference type="RefSeq" id="WP_089221263.1">
    <property type="nucleotide sequence ID" value="NZ_FZOS01000047.1"/>
</dbReference>
<dbReference type="OrthoDB" id="7282145at2"/>
<organism evidence="1 2">
    <name type="scientific">Edaphosphingomonas laterariae</name>
    <dbReference type="NCBI Taxonomy" id="861865"/>
    <lineage>
        <taxon>Bacteria</taxon>
        <taxon>Pseudomonadati</taxon>
        <taxon>Pseudomonadota</taxon>
        <taxon>Alphaproteobacteria</taxon>
        <taxon>Sphingomonadales</taxon>
        <taxon>Rhizorhabdaceae</taxon>
        <taxon>Edaphosphingomonas</taxon>
    </lineage>
</organism>
<gene>
    <name evidence="1" type="ORF">SAMN06295912_14712</name>
</gene>
<proteinExistence type="predicted"/>
<keyword evidence="2" id="KW-1185">Reference proteome</keyword>
<dbReference type="InterPro" id="IPR025522">
    <property type="entry name" value="DUF4410"/>
</dbReference>
<dbReference type="Proteomes" id="UP000198281">
    <property type="component" value="Unassembled WGS sequence"/>
</dbReference>
<accession>A0A239K7H9</accession>
<sequence>MARSILGLAVLLGVVPLAGCAKTTVSSLAIASAPIRQSAPTSLAIVVTVAPELGADDNAVSAAHRLQEALLASYRKAGLQVSIASPAAPVLSSAVVRVEIRRADPGSRLERMLIGFGAGRSALQTETRLELAGGSNVAMGFSTTTKSGRKPGLVLPGVVAAGTGKLIGLALGGGTGLLAEAGGGLDRSVKRAANTIVSQTRNFYRSAGWPWPAGSSAARRN</sequence>
<dbReference type="AlphaFoldDB" id="A0A239K7H9"/>
<dbReference type="EMBL" id="FZOS01000047">
    <property type="protein sequence ID" value="SNT13961.1"/>
    <property type="molecule type" value="Genomic_DNA"/>
</dbReference>
<evidence type="ECO:0000313" key="2">
    <source>
        <dbReference type="Proteomes" id="UP000198281"/>
    </source>
</evidence>
<protein>
    <recommendedName>
        <fullName evidence="3">DUF4410 domain-containing protein</fullName>
    </recommendedName>
</protein>
<reference evidence="2" key="1">
    <citation type="submission" date="2017-06" db="EMBL/GenBank/DDBJ databases">
        <authorList>
            <person name="Varghese N."/>
            <person name="Submissions S."/>
        </authorList>
    </citation>
    <scope>NUCLEOTIDE SEQUENCE [LARGE SCALE GENOMIC DNA]</scope>
    <source>
        <strain evidence="2">LNB2</strain>
    </source>
</reference>
<name>A0A239K7H9_9SPHN</name>
<evidence type="ECO:0000313" key="1">
    <source>
        <dbReference type="EMBL" id="SNT13961.1"/>
    </source>
</evidence>
<evidence type="ECO:0008006" key="3">
    <source>
        <dbReference type="Google" id="ProtNLM"/>
    </source>
</evidence>
<dbReference type="Pfam" id="PF14366">
    <property type="entry name" value="DUF4410"/>
    <property type="match status" value="1"/>
</dbReference>